<dbReference type="EMBL" id="OPYN01000010">
    <property type="protein sequence ID" value="SPO58560.1"/>
    <property type="molecule type" value="Genomic_DNA"/>
</dbReference>
<proteinExistence type="predicted"/>
<evidence type="ECO:0000313" key="2">
    <source>
        <dbReference type="Proteomes" id="UP000294335"/>
    </source>
</evidence>
<keyword evidence="2" id="KW-1185">Reference proteome</keyword>
<comment type="caution">
    <text evidence="1">The sequence shown here is derived from an EMBL/GenBank/DDBJ whole genome shotgun (WGS) entry which is preliminary data.</text>
</comment>
<name>A0AAQ1P2Q5_9PSED</name>
<accession>A0AAQ1P2Q5</accession>
<dbReference type="Proteomes" id="UP000294335">
    <property type="component" value="Unassembled WGS sequence"/>
</dbReference>
<protein>
    <recommendedName>
        <fullName evidence="3">HlyD family type I secretion periplasmic adaptor subunit</fullName>
    </recommendedName>
</protein>
<gene>
    <name evidence="1" type="ORF">JV551A3_V1_100002</name>
</gene>
<evidence type="ECO:0000313" key="1">
    <source>
        <dbReference type="EMBL" id="SPO58560.1"/>
    </source>
</evidence>
<sequence length="33" mass="3783">MVATVDIMTGKKTIMSYLLKPIMKARSEALRER</sequence>
<evidence type="ECO:0008006" key="3">
    <source>
        <dbReference type="Google" id="ProtNLM"/>
    </source>
</evidence>
<dbReference type="AlphaFoldDB" id="A0AAQ1P2Q5"/>
<organism evidence="1 2">
    <name type="scientific">Pseudomonas inefficax</name>
    <dbReference type="NCBI Taxonomy" id="2078786"/>
    <lineage>
        <taxon>Bacteria</taxon>
        <taxon>Pseudomonadati</taxon>
        <taxon>Pseudomonadota</taxon>
        <taxon>Gammaproteobacteria</taxon>
        <taxon>Pseudomonadales</taxon>
        <taxon>Pseudomonadaceae</taxon>
        <taxon>Pseudomonas</taxon>
    </lineage>
</organism>
<reference evidence="1 2" key="1">
    <citation type="submission" date="2018-02" db="EMBL/GenBank/DDBJ databases">
        <authorList>
            <person name="Dubost A."/>
        </authorList>
    </citation>
    <scope>NUCLEOTIDE SEQUENCE [LARGE SCALE GENOMIC DNA]</scope>
    <source>
        <strain evidence="2">JV551A3</strain>
    </source>
</reference>